<organism evidence="3 4">
    <name type="scientific">Paraburkholderia phenazinium</name>
    <dbReference type="NCBI Taxonomy" id="60549"/>
    <lineage>
        <taxon>Bacteria</taxon>
        <taxon>Pseudomonadati</taxon>
        <taxon>Pseudomonadota</taxon>
        <taxon>Betaproteobacteria</taxon>
        <taxon>Burkholderiales</taxon>
        <taxon>Burkholderiaceae</taxon>
        <taxon>Paraburkholderia</taxon>
    </lineage>
</organism>
<evidence type="ECO:0000259" key="2">
    <source>
        <dbReference type="Pfam" id="PF08327"/>
    </source>
</evidence>
<sequence>MSSRVQVSVRVSAAPHRAFDVFTRDIALWWRPNSLFQFTPRGAGTLSFEGGVNGRLIETQTDGSVFEVGRVTVWEPGVRLAFGWTQASFSADQQTHVEVRFEAVGDETRVTVEHRGWDTVPQDHVARHHFPDGIFLRRHGEWWQVLLGSYGARMKHDGSLAASPPTA</sequence>
<dbReference type="Proteomes" id="UP000184693">
    <property type="component" value="Unassembled WGS sequence"/>
</dbReference>
<reference evidence="3 4" key="1">
    <citation type="submission" date="2016-11" db="EMBL/GenBank/DDBJ databases">
        <authorList>
            <person name="Jaros S."/>
            <person name="Januszkiewicz K."/>
            <person name="Wedrychowicz H."/>
        </authorList>
    </citation>
    <scope>NUCLEOTIDE SEQUENCE [LARGE SCALE GENOMIC DNA]</scope>
    <source>
        <strain evidence="3 4">GAS86</strain>
    </source>
</reference>
<dbReference type="CDD" id="cd08891">
    <property type="entry name" value="SRPBCC_CalC"/>
    <property type="match status" value="1"/>
</dbReference>
<dbReference type="Gene3D" id="3.30.530.20">
    <property type="match status" value="1"/>
</dbReference>
<comment type="similarity">
    <text evidence="1">Belongs to the AHA1 family.</text>
</comment>
<protein>
    <submittedName>
        <fullName evidence="3">Activator of Hsp90 ATPase homolog 1-like protein</fullName>
    </submittedName>
</protein>
<dbReference type="OrthoDB" id="793407at2"/>
<dbReference type="AlphaFoldDB" id="A0A1N6JSS4"/>
<dbReference type="SUPFAM" id="SSF55961">
    <property type="entry name" value="Bet v1-like"/>
    <property type="match status" value="1"/>
</dbReference>
<proteinExistence type="inferred from homology"/>
<feature type="domain" description="Activator of Hsp90 ATPase homologue 1/2-like C-terminal" evidence="2">
    <location>
        <begin position="15"/>
        <end position="124"/>
    </location>
</feature>
<gene>
    <name evidence="3" type="ORF">SAMN05444168_4953</name>
</gene>
<evidence type="ECO:0000256" key="1">
    <source>
        <dbReference type="ARBA" id="ARBA00006817"/>
    </source>
</evidence>
<accession>A0A1N6JSS4</accession>
<dbReference type="RefSeq" id="WP_074266995.1">
    <property type="nucleotide sequence ID" value="NZ_FSRM01000002.1"/>
</dbReference>
<name>A0A1N6JSS4_9BURK</name>
<dbReference type="Pfam" id="PF08327">
    <property type="entry name" value="AHSA1"/>
    <property type="match status" value="1"/>
</dbReference>
<evidence type="ECO:0000313" key="4">
    <source>
        <dbReference type="Proteomes" id="UP000184693"/>
    </source>
</evidence>
<dbReference type="EMBL" id="FSRM01000002">
    <property type="protein sequence ID" value="SIO47395.1"/>
    <property type="molecule type" value="Genomic_DNA"/>
</dbReference>
<evidence type="ECO:0000313" key="3">
    <source>
        <dbReference type="EMBL" id="SIO47395.1"/>
    </source>
</evidence>
<dbReference type="InterPro" id="IPR023393">
    <property type="entry name" value="START-like_dom_sf"/>
</dbReference>
<dbReference type="InterPro" id="IPR013538">
    <property type="entry name" value="ASHA1/2-like_C"/>
</dbReference>